<evidence type="ECO:0000256" key="1">
    <source>
        <dbReference type="ARBA" id="ARBA00004871"/>
    </source>
</evidence>
<dbReference type="SUPFAM" id="SSF51735">
    <property type="entry name" value="NAD(P)-binding Rossmann-fold domains"/>
    <property type="match status" value="1"/>
</dbReference>
<evidence type="ECO:0000313" key="5">
    <source>
        <dbReference type="EMBL" id="SFF72081.1"/>
    </source>
</evidence>
<keyword evidence="2" id="KW-0560">Oxidoreductase</keyword>
<dbReference type="InterPro" id="IPR046346">
    <property type="entry name" value="Aminoacid_DH-like_N_sf"/>
</dbReference>
<keyword evidence="3" id="KW-0028">Amino-acid biosynthesis</keyword>
<reference evidence="6" key="1">
    <citation type="submission" date="2016-10" db="EMBL/GenBank/DDBJ databases">
        <authorList>
            <person name="Varghese N."/>
            <person name="Submissions S."/>
        </authorList>
    </citation>
    <scope>NUCLEOTIDE SEQUENCE [LARGE SCALE GENOMIC DNA]</scope>
    <source>
        <strain evidence="6">DSM 23515</strain>
    </source>
</reference>
<dbReference type="GO" id="GO:0019632">
    <property type="term" value="P:shikimate metabolic process"/>
    <property type="evidence" value="ECO:0007669"/>
    <property type="project" value="TreeGrafter"/>
</dbReference>
<dbReference type="GO" id="GO:0005829">
    <property type="term" value="C:cytosol"/>
    <property type="evidence" value="ECO:0007669"/>
    <property type="project" value="TreeGrafter"/>
</dbReference>
<protein>
    <submittedName>
        <fullName evidence="5">Shikimate dehydrogenase</fullName>
    </submittedName>
</protein>
<dbReference type="PANTHER" id="PTHR21089:SF1">
    <property type="entry name" value="BIFUNCTIONAL 3-DEHYDROQUINATE DEHYDRATASE_SHIKIMATE DEHYDROGENASE, CHLOROPLASTIC"/>
    <property type="match status" value="1"/>
</dbReference>
<dbReference type="Proteomes" id="UP000199116">
    <property type="component" value="Unassembled WGS sequence"/>
</dbReference>
<evidence type="ECO:0000256" key="3">
    <source>
        <dbReference type="ARBA" id="ARBA00023141"/>
    </source>
</evidence>
<gene>
    <name evidence="5" type="ORF">SAMN04488033_10688</name>
</gene>
<proteinExistence type="predicted"/>
<feature type="domain" description="Shikimate dehydrogenase substrate binding N-terminal" evidence="4">
    <location>
        <begin position="6"/>
        <end position="87"/>
    </location>
</feature>
<dbReference type="GO" id="GO:0009073">
    <property type="term" value="P:aromatic amino acid family biosynthetic process"/>
    <property type="evidence" value="ECO:0007669"/>
    <property type="project" value="UniProtKB-KW"/>
</dbReference>
<evidence type="ECO:0000259" key="4">
    <source>
        <dbReference type="Pfam" id="PF08501"/>
    </source>
</evidence>
<dbReference type="CDD" id="cd01065">
    <property type="entry name" value="NAD_bind_Shikimate_DH"/>
    <property type="match status" value="1"/>
</dbReference>
<dbReference type="AlphaFoldDB" id="A0A1I2L472"/>
<accession>A0A1I2L472</accession>
<organism evidence="5 6">
    <name type="scientific">Salegentibacter agarivorans</name>
    <dbReference type="NCBI Taxonomy" id="345907"/>
    <lineage>
        <taxon>Bacteria</taxon>
        <taxon>Pseudomonadati</taxon>
        <taxon>Bacteroidota</taxon>
        <taxon>Flavobacteriia</taxon>
        <taxon>Flavobacteriales</taxon>
        <taxon>Flavobacteriaceae</taxon>
        <taxon>Salegentibacter</taxon>
    </lineage>
</organism>
<evidence type="ECO:0000256" key="2">
    <source>
        <dbReference type="ARBA" id="ARBA00023002"/>
    </source>
</evidence>
<dbReference type="Pfam" id="PF08501">
    <property type="entry name" value="Shikimate_dh_N"/>
    <property type="match status" value="1"/>
</dbReference>
<comment type="pathway">
    <text evidence="1">Metabolic intermediate biosynthesis; chorismate biosynthesis; chorismate from D-erythrose 4-phosphate and phosphoenolpyruvate: step 4/7.</text>
</comment>
<dbReference type="RefSeq" id="WP_093303627.1">
    <property type="nucleotide sequence ID" value="NZ_FOOH01000006.1"/>
</dbReference>
<sequence length="242" mass="27529">MKNFGLLGKNISYSFSRTYFTEKFKKENIEAEYRNFDLDNIKEFRDVIKETPNLQGLNVTIPYKQEIIPYLDDLAPEAKEIGAVNTINVIGNKLIGHNTDYIGFSESLKPFLKEHHKKALILGTGGASKAVAYALEKFKIEYKFVSRSAGENKLGYDDLSEEIMKEHSLIINTTPLGTYPDVDAHPEIPFQFINEKHLVYDLIYNPRTTKLMARAQAKGATATNGLKMLELQAESAWKIWTK</sequence>
<dbReference type="EMBL" id="FOOH01000006">
    <property type="protein sequence ID" value="SFF72081.1"/>
    <property type="molecule type" value="Genomic_DNA"/>
</dbReference>
<dbReference type="InterPro" id="IPR013708">
    <property type="entry name" value="Shikimate_DH-bd_N"/>
</dbReference>
<keyword evidence="6" id="KW-1185">Reference proteome</keyword>
<keyword evidence="3" id="KW-0057">Aromatic amino acid biosynthesis</keyword>
<dbReference type="SUPFAM" id="SSF53223">
    <property type="entry name" value="Aminoacid dehydrogenase-like, N-terminal domain"/>
    <property type="match status" value="1"/>
</dbReference>
<dbReference type="InterPro" id="IPR022893">
    <property type="entry name" value="Shikimate_DH_fam"/>
</dbReference>
<dbReference type="PANTHER" id="PTHR21089">
    <property type="entry name" value="SHIKIMATE DEHYDROGENASE"/>
    <property type="match status" value="1"/>
</dbReference>
<dbReference type="GO" id="GO:0009423">
    <property type="term" value="P:chorismate biosynthetic process"/>
    <property type="evidence" value="ECO:0007669"/>
    <property type="project" value="TreeGrafter"/>
</dbReference>
<dbReference type="GO" id="GO:0050661">
    <property type="term" value="F:NADP binding"/>
    <property type="evidence" value="ECO:0007669"/>
    <property type="project" value="TreeGrafter"/>
</dbReference>
<name>A0A1I2L472_9FLAO</name>
<dbReference type="InterPro" id="IPR036291">
    <property type="entry name" value="NAD(P)-bd_dom_sf"/>
</dbReference>
<dbReference type="Gene3D" id="3.40.50.10860">
    <property type="entry name" value="Leucine Dehydrogenase, chain A, domain 1"/>
    <property type="match status" value="1"/>
</dbReference>
<evidence type="ECO:0000313" key="6">
    <source>
        <dbReference type="Proteomes" id="UP000199116"/>
    </source>
</evidence>
<dbReference type="GO" id="GO:0004764">
    <property type="term" value="F:shikimate 3-dehydrogenase (NADP+) activity"/>
    <property type="evidence" value="ECO:0007669"/>
    <property type="project" value="InterPro"/>
</dbReference>
<dbReference type="Gene3D" id="3.40.50.720">
    <property type="entry name" value="NAD(P)-binding Rossmann-like Domain"/>
    <property type="match status" value="1"/>
</dbReference>